<proteinExistence type="inferred from homology"/>
<protein>
    <recommendedName>
        <fullName evidence="3">Urease accessory protein UreD</fullName>
    </recommendedName>
</protein>
<accession>A0A368XB13</accession>
<dbReference type="AlphaFoldDB" id="A0A368XB13"/>
<dbReference type="RefSeq" id="WP_114472481.1">
    <property type="nucleotide sequence ID" value="NZ_QPJK01000016.1"/>
</dbReference>
<comment type="caution">
    <text evidence="4">The sequence shown here is derived from an EMBL/GenBank/DDBJ whole genome shotgun (WGS) entry which is preliminary data.</text>
</comment>
<dbReference type="HAMAP" id="MF_01384">
    <property type="entry name" value="UreD"/>
    <property type="match status" value="1"/>
</dbReference>
<keyword evidence="3" id="KW-0963">Cytoplasm</keyword>
<sequence length="276" mass="29726">MAWHASLALDYRLEAGRSVARHRHQGPLRVLQSLYPERESICHNVLVHPPGGLVGGDVLDIRVDVGEGAHGLVTTPGAARFYRSAGETAAQHTQLSLAPGARFEWLPAETLCYDQCLAENRLSLQLAPGAETIAWDITAFGLPHAGKPFTQGALHQQLELPGIWLERARIAADDALLMDSPLGMAGQRCIATLFFACGDKLARGRREQVLDAARGVIEGHALRATAGATSPNAQVVVVRALAPVVEPAMGLMQQIWAAWRGACWQLPATPPRIWAV</sequence>
<comment type="subcellular location">
    <subcellularLocation>
        <location evidence="3">Cytoplasm</location>
    </subcellularLocation>
</comment>
<dbReference type="GO" id="GO:0005737">
    <property type="term" value="C:cytoplasm"/>
    <property type="evidence" value="ECO:0007669"/>
    <property type="project" value="UniProtKB-SubCell"/>
</dbReference>
<dbReference type="Proteomes" id="UP000252884">
    <property type="component" value="Unassembled WGS sequence"/>
</dbReference>
<dbReference type="EMBL" id="QPJK01000016">
    <property type="protein sequence ID" value="RCW64198.1"/>
    <property type="molecule type" value="Genomic_DNA"/>
</dbReference>
<evidence type="ECO:0000313" key="4">
    <source>
        <dbReference type="EMBL" id="RCW64198.1"/>
    </source>
</evidence>
<gene>
    <name evidence="3" type="primary">ureD</name>
    <name evidence="4" type="ORF">DES41_116105</name>
</gene>
<evidence type="ECO:0000313" key="5">
    <source>
        <dbReference type="Proteomes" id="UP000252884"/>
    </source>
</evidence>
<keyword evidence="3" id="KW-0996">Nickel insertion</keyword>
<dbReference type="GO" id="GO:0016151">
    <property type="term" value="F:nickel cation binding"/>
    <property type="evidence" value="ECO:0007669"/>
    <property type="project" value="UniProtKB-UniRule"/>
</dbReference>
<keyword evidence="2 3" id="KW-0143">Chaperone</keyword>
<comment type="function">
    <text evidence="3">Required for maturation of urease via the functional incorporation of the urease nickel metallocenter.</text>
</comment>
<organism evidence="4 5">
    <name type="scientific">Pseudorhodoferax soli</name>
    <dbReference type="NCBI Taxonomy" id="545864"/>
    <lineage>
        <taxon>Bacteria</taxon>
        <taxon>Pseudomonadati</taxon>
        <taxon>Pseudomonadota</taxon>
        <taxon>Betaproteobacteria</taxon>
        <taxon>Burkholderiales</taxon>
        <taxon>Comamonadaceae</taxon>
    </lineage>
</organism>
<comment type="subunit">
    <text evidence="3">UreD, UreF and UreG form a complex that acts as a GTP-hydrolysis-dependent molecular chaperone, activating the urease apoprotein by helping to assemble the nickel containing metallocenter of UreC. The UreE protein probably delivers the nickel.</text>
</comment>
<evidence type="ECO:0000256" key="1">
    <source>
        <dbReference type="ARBA" id="ARBA00007177"/>
    </source>
</evidence>
<keyword evidence="5" id="KW-1185">Reference proteome</keyword>
<name>A0A368XB13_9BURK</name>
<dbReference type="OrthoDB" id="9798842at2"/>
<dbReference type="PANTHER" id="PTHR33643:SF1">
    <property type="entry name" value="UREASE ACCESSORY PROTEIN D"/>
    <property type="match status" value="1"/>
</dbReference>
<evidence type="ECO:0000256" key="3">
    <source>
        <dbReference type="HAMAP-Rule" id="MF_01384"/>
    </source>
</evidence>
<comment type="similarity">
    <text evidence="1 3">Belongs to the UreD family.</text>
</comment>
<dbReference type="Pfam" id="PF01774">
    <property type="entry name" value="UreD"/>
    <property type="match status" value="1"/>
</dbReference>
<evidence type="ECO:0000256" key="2">
    <source>
        <dbReference type="ARBA" id="ARBA00023186"/>
    </source>
</evidence>
<reference evidence="4 5" key="1">
    <citation type="submission" date="2018-07" db="EMBL/GenBank/DDBJ databases">
        <title>Genomic Encyclopedia of Type Strains, Phase IV (KMG-IV): sequencing the most valuable type-strain genomes for metagenomic binning, comparative biology and taxonomic classification.</title>
        <authorList>
            <person name="Goeker M."/>
        </authorList>
    </citation>
    <scope>NUCLEOTIDE SEQUENCE [LARGE SCALE GENOMIC DNA]</scope>
    <source>
        <strain evidence="4 5">DSM 21634</strain>
    </source>
</reference>
<dbReference type="InterPro" id="IPR002669">
    <property type="entry name" value="UreD"/>
</dbReference>
<dbReference type="PANTHER" id="PTHR33643">
    <property type="entry name" value="UREASE ACCESSORY PROTEIN D"/>
    <property type="match status" value="1"/>
</dbReference>